<dbReference type="InterPro" id="IPR007410">
    <property type="entry name" value="LpqE-like"/>
</dbReference>
<feature type="chain" id="PRO_5038946438" description="Copper(I)-binding protein" evidence="2">
    <location>
        <begin position="21"/>
        <end position="203"/>
    </location>
</feature>
<dbReference type="Proteomes" id="UP000198923">
    <property type="component" value="Unassembled WGS sequence"/>
</dbReference>
<feature type="compositionally biased region" description="Basic and acidic residues" evidence="1">
    <location>
        <begin position="183"/>
        <end position="193"/>
    </location>
</feature>
<accession>A0A1G7RZY6</accession>
<evidence type="ECO:0000313" key="4">
    <source>
        <dbReference type="Proteomes" id="UP000198923"/>
    </source>
</evidence>
<feature type="region of interest" description="Disordered" evidence="1">
    <location>
        <begin position="173"/>
        <end position="203"/>
    </location>
</feature>
<gene>
    <name evidence="3" type="ORF">SAMN05421505_102112</name>
</gene>
<dbReference type="EMBL" id="FNCN01000002">
    <property type="protein sequence ID" value="SDG16254.1"/>
    <property type="molecule type" value="Genomic_DNA"/>
</dbReference>
<reference evidence="3 4" key="1">
    <citation type="submission" date="2016-10" db="EMBL/GenBank/DDBJ databases">
        <authorList>
            <person name="de Groot N.N."/>
        </authorList>
    </citation>
    <scope>NUCLEOTIDE SEQUENCE [LARGE SCALE GENOMIC DNA]</scope>
    <source>
        <strain evidence="3 4">CPCC 201354</strain>
    </source>
</reference>
<dbReference type="STRING" id="504805.SAMN05421505_102112"/>
<keyword evidence="2" id="KW-0732">Signal</keyword>
<feature type="region of interest" description="Disordered" evidence="1">
    <location>
        <begin position="27"/>
        <end position="55"/>
    </location>
</feature>
<organism evidence="3 4">
    <name type="scientific">Sinosporangium album</name>
    <dbReference type="NCBI Taxonomy" id="504805"/>
    <lineage>
        <taxon>Bacteria</taxon>
        <taxon>Bacillati</taxon>
        <taxon>Actinomycetota</taxon>
        <taxon>Actinomycetes</taxon>
        <taxon>Streptosporangiales</taxon>
        <taxon>Streptosporangiaceae</taxon>
        <taxon>Sinosporangium</taxon>
    </lineage>
</organism>
<sequence length="203" mass="20384">MHLRRNATCALLFAAVIAVAGCGSQGTNTATGDASSSNTPAAASPAAASPAAAGTVTMTDPWVKTMKSGMTAMFGTIVNNTDAAVTVVSASTPVSPRVELHEVVDDGGKSVMRPKEGGFAVPAKGTHLLEPGADHIMVMDVKDPIKPGDEVAFTLTLSNGNKVEIKAVGKDFAGGNESYDPGKSGDHSDHSGHGESGNSGGHG</sequence>
<dbReference type="PANTHER" id="PTHR36302">
    <property type="entry name" value="BLR7088 PROTEIN"/>
    <property type="match status" value="1"/>
</dbReference>
<dbReference type="InterPro" id="IPR058248">
    <property type="entry name" value="Lxx211020-like"/>
</dbReference>
<keyword evidence="4" id="KW-1185">Reference proteome</keyword>
<evidence type="ECO:0008006" key="5">
    <source>
        <dbReference type="Google" id="ProtNLM"/>
    </source>
</evidence>
<name>A0A1G7RZY6_9ACTN</name>
<proteinExistence type="predicted"/>
<evidence type="ECO:0000256" key="2">
    <source>
        <dbReference type="SAM" id="SignalP"/>
    </source>
</evidence>
<dbReference type="InterPro" id="IPR036182">
    <property type="entry name" value="PCuAC_sf"/>
</dbReference>
<evidence type="ECO:0000313" key="3">
    <source>
        <dbReference type="EMBL" id="SDG16254.1"/>
    </source>
</evidence>
<feature type="compositionally biased region" description="Low complexity" evidence="1">
    <location>
        <begin position="34"/>
        <end position="53"/>
    </location>
</feature>
<dbReference type="SUPFAM" id="SSF110087">
    <property type="entry name" value="DR1885-like metal-binding protein"/>
    <property type="match status" value="1"/>
</dbReference>
<feature type="signal peptide" evidence="2">
    <location>
        <begin position="1"/>
        <end position="20"/>
    </location>
</feature>
<dbReference type="Pfam" id="PF04314">
    <property type="entry name" value="PCuAC"/>
    <property type="match status" value="1"/>
</dbReference>
<dbReference type="OrthoDB" id="9796962at2"/>
<feature type="compositionally biased region" description="Gly residues" evidence="1">
    <location>
        <begin position="194"/>
        <end position="203"/>
    </location>
</feature>
<dbReference type="PROSITE" id="PS51257">
    <property type="entry name" value="PROKAR_LIPOPROTEIN"/>
    <property type="match status" value="1"/>
</dbReference>
<dbReference type="RefSeq" id="WP_093168141.1">
    <property type="nucleotide sequence ID" value="NZ_FNCN01000002.1"/>
</dbReference>
<dbReference type="AlphaFoldDB" id="A0A1G7RZY6"/>
<protein>
    <recommendedName>
        <fullName evidence="5">Copper(I)-binding protein</fullName>
    </recommendedName>
</protein>
<evidence type="ECO:0000256" key="1">
    <source>
        <dbReference type="SAM" id="MobiDB-lite"/>
    </source>
</evidence>
<dbReference type="Gene3D" id="2.60.40.1890">
    <property type="entry name" value="PCu(A)C copper chaperone"/>
    <property type="match status" value="1"/>
</dbReference>
<dbReference type="PANTHER" id="PTHR36302:SF1">
    <property type="entry name" value="COPPER CHAPERONE PCU(A)C"/>
    <property type="match status" value="1"/>
</dbReference>